<evidence type="ECO:0000256" key="1">
    <source>
        <dbReference type="SAM" id="Phobius"/>
    </source>
</evidence>
<reference evidence="3 4" key="1">
    <citation type="submission" date="2020-08" db="EMBL/GenBank/DDBJ databases">
        <title>Lysobacter sp. II4 sp. nov., isolated from soil.</title>
        <authorList>
            <person name="Woo C.Y."/>
            <person name="Kim J."/>
        </authorList>
    </citation>
    <scope>NUCLEOTIDE SEQUENCE [LARGE SCALE GENOMIC DNA]</scope>
    <source>
        <strain evidence="3 4">II4</strain>
    </source>
</reference>
<dbReference type="Pfam" id="PF02698">
    <property type="entry name" value="DUF218"/>
    <property type="match status" value="1"/>
</dbReference>
<dbReference type="GO" id="GO:0000270">
    <property type="term" value="P:peptidoglycan metabolic process"/>
    <property type="evidence" value="ECO:0007669"/>
    <property type="project" value="TreeGrafter"/>
</dbReference>
<dbReference type="KEGG" id="lsx:H8B22_14720"/>
<protein>
    <submittedName>
        <fullName evidence="3">YdcF family protein</fullName>
    </submittedName>
</protein>
<dbReference type="Proteomes" id="UP000516018">
    <property type="component" value="Chromosome"/>
</dbReference>
<dbReference type="Gene3D" id="3.40.50.620">
    <property type="entry name" value="HUPs"/>
    <property type="match status" value="1"/>
</dbReference>
<organism evidence="3 4">
    <name type="scientific">Agrilutibacter terrestris</name>
    <dbReference type="NCBI Taxonomy" id="2865112"/>
    <lineage>
        <taxon>Bacteria</taxon>
        <taxon>Pseudomonadati</taxon>
        <taxon>Pseudomonadota</taxon>
        <taxon>Gammaproteobacteria</taxon>
        <taxon>Lysobacterales</taxon>
        <taxon>Lysobacteraceae</taxon>
        <taxon>Agrilutibacter</taxon>
    </lineage>
</organism>
<dbReference type="GO" id="GO:0005886">
    <property type="term" value="C:plasma membrane"/>
    <property type="evidence" value="ECO:0007669"/>
    <property type="project" value="TreeGrafter"/>
</dbReference>
<keyword evidence="1" id="KW-1133">Transmembrane helix</keyword>
<name>A0A7H0FXC3_9GAMM</name>
<dbReference type="InterPro" id="IPR014729">
    <property type="entry name" value="Rossmann-like_a/b/a_fold"/>
</dbReference>
<dbReference type="RefSeq" id="WP_187712129.1">
    <property type="nucleotide sequence ID" value="NZ_CP060820.1"/>
</dbReference>
<feature type="transmembrane region" description="Helical" evidence="1">
    <location>
        <begin position="29"/>
        <end position="53"/>
    </location>
</feature>
<proteinExistence type="predicted"/>
<keyword evidence="1" id="KW-0472">Membrane</keyword>
<gene>
    <name evidence="3" type="ORF">H8B22_14720</name>
</gene>
<keyword evidence="4" id="KW-1185">Reference proteome</keyword>
<dbReference type="InterPro" id="IPR051599">
    <property type="entry name" value="Cell_Envelope_Assoc"/>
</dbReference>
<evidence type="ECO:0000313" key="3">
    <source>
        <dbReference type="EMBL" id="QNP40689.1"/>
    </source>
</evidence>
<dbReference type="PANTHER" id="PTHR30336:SF4">
    <property type="entry name" value="ENVELOPE BIOGENESIS FACTOR ELYC"/>
    <property type="match status" value="1"/>
</dbReference>
<dbReference type="PANTHER" id="PTHR30336">
    <property type="entry name" value="INNER MEMBRANE PROTEIN, PROBABLE PERMEASE"/>
    <property type="match status" value="1"/>
</dbReference>
<evidence type="ECO:0000259" key="2">
    <source>
        <dbReference type="Pfam" id="PF02698"/>
    </source>
</evidence>
<evidence type="ECO:0000313" key="4">
    <source>
        <dbReference type="Proteomes" id="UP000516018"/>
    </source>
</evidence>
<dbReference type="InterPro" id="IPR003848">
    <property type="entry name" value="DUF218"/>
</dbReference>
<dbReference type="GO" id="GO:0043164">
    <property type="term" value="P:Gram-negative-bacterium-type cell wall biogenesis"/>
    <property type="evidence" value="ECO:0007669"/>
    <property type="project" value="TreeGrafter"/>
</dbReference>
<feature type="domain" description="DUF218" evidence="2">
    <location>
        <begin position="73"/>
        <end position="236"/>
    </location>
</feature>
<keyword evidence="1" id="KW-0812">Transmembrane</keyword>
<sequence length="253" mass="27374">MYWLLSPLSWLLLAGVVLAWALLRRRLLLTLGAGTVVALALVAMTPLAANLLARPLERPFLAANGCSADPASVAVVLGGGISGSPRDAADFSVLNLASRRRVDRAVEWWREGEGRVLVMQGGAPYRSLPALAELMAAYARMQGVPSGALRVETGSGDTRENAAGAAAMTPPLPRRVVLVTSMIHMRRAQEVFRRNGFDVCPLGTDRRRLPSRIPWALIPRTSALANTEVALHEWAGLAYYRLHAERQPTPGTR</sequence>
<dbReference type="AlphaFoldDB" id="A0A7H0FXC3"/>
<dbReference type="CDD" id="cd06259">
    <property type="entry name" value="YdcF-like"/>
    <property type="match status" value="1"/>
</dbReference>
<dbReference type="EMBL" id="CP060820">
    <property type="protein sequence ID" value="QNP40689.1"/>
    <property type="molecule type" value="Genomic_DNA"/>
</dbReference>
<accession>A0A7H0FXC3</accession>